<dbReference type="AlphaFoldDB" id="D2HXT2"/>
<feature type="compositionally biased region" description="Basic and acidic residues" evidence="1">
    <location>
        <begin position="324"/>
        <end position="349"/>
    </location>
</feature>
<feature type="compositionally biased region" description="Polar residues" evidence="1">
    <location>
        <begin position="378"/>
        <end position="396"/>
    </location>
</feature>
<feature type="region of interest" description="Disordered" evidence="1">
    <location>
        <begin position="227"/>
        <end position="411"/>
    </location>
</feature>
<feature type="compositionally biased region" description="Basic and acidic residues" evidence="1">
    <location>
        <begin position="265"/>
        <end position="278"/>
    </location>
</feature>
<protein>
    <submittedName>
        <fullName evidence="3">Uncharacterized protein</fullName>
    </submittedName>
</protein>
<reference evidence="3" key="1">
    <citation type="journal article" date="2010" name="Nature">
        <title>The sequence and de novo assembly of the giant panda genome.</title>
        <authorList>
            <person name="Li R."/>
            <person name="Fan W."/>
            <person name="Tian G."/>
            <person name="Zhu H."/>
            <person name="He L."/>
            <person name="Cai J."/>
            <person name="Huang Q."/>
            <person name="Cai Q."/>
            <person name="Li B."/>
            <person name="Bai Y."/>
            <person name="Zhang Z."/>
            <person name="Zhang Y."/>
            <person name="Wang W."/>
            <person name="Li J."/>
            <person name="Wei F."/>
            <person name="Li H."/>
            <person name="Jian M."/>
            <person name="Li J."/>
            <person name="Zhang Z."/>
            <person name="Nielsen R."/>
            <person name="Li D."/>
            <person name="Gu W."/>
            <person name="Yang Z."/>
            <person name="Xuan Z."/>
            <person name="Ryder O.A."/>
            <person name="Leung F.C."/>
            <person name="Zhou Y."/>
            <person name="Cao J."/>
            <person name="Sun X."/>
            <person name="Fu Y."/>
            <person name="Fang X."/>
            <person name="Guo X."/>
            <person name="Wang B."/>
            <person name="Hou R."/>
            <person name="Shen F."/>
            <person name="Mu B."/>
            <person name="Ni P."/>
            <person name="Lin R."/>
            <person name="Qian W."/>
            <person name="Wang G."/>
            <person name="Yu C."/>
            <person name="Nie W."/>
            <person name="Wang J."/>
            <person name="Wu Z."/>
            <person name="Liang H."/>
            <person name="Min J."/>
            <person name="Wu Q."/>
            <person name="Cheng S."/>
            <person name="Ruan J."/>
            <person name="Wang M."/>
            <person name="Shi Z."/>
            <person name="Wen M."/>
            <person name="Liu B."/>
            <person name="Ren X."/>
            <person name="Zheng H."/>
            <person name="Dong D."/>
            <person name="Cook K."/>
            <person name="Shan G."/>
            <person name="Zhang H."/>
            <person name="Kosiol C."/>
            <person name="Xie X."/>
            <person name="Lu Z."/>
            <person name="Zheng H."/>
            <person name="Li Y."/>
            <person name="Steiner C.C."/>
            <person name="Lam T.T."/>
            <person name="Lin S."/>
            <person name="Zhang Q."/>
            <person name="Li G."/>
            <person name="Tian J."/>
            <person name="Gong T."/>
            <person name="Liu H."/>
            <person name="Zhang D."/>
            <person name="Fang L."/>
            <person name="Ye C."/>
            <person name="Zhang J."/>
            <person name="Hu W."/>
            <person name="Xu A."/>
            <person name="Ren Y."/>
            <person name="Zhang G."/>
            <person name="Bruford M.W."/>
            <person name="Li Q."/>
            <person name="Ma L."/>
            <person name="Guo Y."/>
            <person name="An N."/>
            <person name="Hu Y."/>
            <person name="Zheng Y."/>
            <person name="Shi Y."/>
            <person name="Li Z."/>
            <person name="Liu Q."/>
            <person name="Chen Y."/>
            <person name="Zhao J."/>
            <person name="Qu N."/>
            <person name="Zhao S."/>
            <person name="Tian F."/>
            <person name="Wang X."/>
            <person name="Wang H."/>
            <person name="Xu L."/>
            <person name="Liu X."/>
            <person name="Vinar T."/>
            <person name="Wang Y."/>
            <person name="Lam T.W."/>
            <person name="Yiu S.M."/>
            <person name="Liu S."/>
            <person name="Zhang H."/>
            <person name="Li D."/>
            <person name="Huang Y."/>
            <person name="Wang X."/>
            <person name="Yang G."/>
            <person name="Jiang Z."/>
            <person name="Wang J."/>
            <person name="Qin N."/>
            <person name="Li L."/>
            <person name="Li J."/>
            <person name="Bolund L."/>
            <person name="Kristiansen K."/>
            <person name="Wong G.K."/>
            <person name="Olson M."/>
            <person name="Zhang X."/>
            <person name="Li S."/>
            <person name="Yang H."/>
            <person name="Wang J."/>
            <person name="Wang J."/>
        </authorList>
    </citation>
    <scope>NUCLEOTIDE SEQUENCE [LARGE SCALE GENOMIC DNA]</scope>
</reference>
<feature type="compositionally biased region" description="Basic residues" evidence="1">
    <location>
        <begin position="233"/>
        <end position="245"/>
    </location>
</feature>
<sequence>MLHAQICLLMGSLTWCHCTGPPLATRVKERLIRGDHSQNRFQRLSKDQQRRLLETGEKPIHEIIQPKNTDLYGNCFKVTSFKCPMSTETPSWTEKTRIPTEDQHHNFKSKMKECTSFQSKTTGINWTDDEKRIYRDKRIAQTQEILHYLLPIMESTKNVQTPPMKQILNPRTNFQVQHQLKPATYVNIKRYSTSWTPPRNHPFISQRNLAVSSPEWLQSVSQRSLENLSPLKVPKKKKKHSRIKAAKTNDMKHLSSKWEAAPSSSEKDADVTKEKSLQAEESNEQNSMQIAPHPTKKRDAQPRWVESTAPGRVLGEGESSPGLRLRERYQGSETPYKEAEDGKFRRDNDVPPTAAPTGLKMTARWRRRPWREEAGSGSRLTQSTKTELQQGSTENAGNVKPSAVPLRSPESLPARQHVSAAVCLRWPNTGSGMAPGKGHPCNPATQDLASACRRKLTQKEKAHPRPCALLHLSPHCARTCAQAENVG</sequence>
<dbReference type="EMBL" id="GL193643">
    <property type="protein sequence ID" value="EFB19416.1"/>
    <property type="molecule type" value="Genomic_DNA"/>
</dbReference>
<proteinExistence type="predicted"/>
<dbReference type="InParanoid" id="D2HXT2"/>
<feature type="chain" id="PRO_5003031775" evidence="2">
    <location>
        <begin position="19"/>
        <end position="487"/>
    </location>
</feature>
<evidence type="ECO:0000256" key="1">
    <source>
        <dbReference type="SAM" id="MobiDB-lite"/>
    </source>
</evidence>
<evidence type="ECO:0000313" key="3">
    <source>
        <dbReference type="EMBL" id="EFB19416.1"/>
    </source>
</evidence>
<accession>D2HXT2</accession>
<organism evidence="3">
    <name type="scientific">Ailuropoda melanoleuca</name>
    <name type="common">Giant panda</name>
    <dbReference type="NCBI Taxonomy" id="9646"/>
    <lineage>
        <taxon>Eukaryota</taxon>
        <taxon>Metazoa</taxon>
        <taxon>Chordata</taxon>
        <taxon>Craniata</taxon>
        <taxon>Vertebrata</taxon>
        <taxon>Euteleostomi</taxon>
        <taxon>Mammalia</taxon>
        <taxon>Eutheria</taxon>
        <taxon>Laurasiatheria</taxon>
        <taxon>Carnivora</taxon>
        <taxon>Caniformia</taxon>
        <taxon>Ursidae</taxon>
        <taxon>Ailuropoda</taxon>
    </lineage>
</organism>
<gene>
    <name evidence="3" type="ORF">PANDA_017468</name>
</gene>
<name>D2HXT2_AILME</name>
<evidence type="ECO:0000256" key="2">
    <source>
        <dbReference type="SAM" id="SignalP"/>
    </source>
</evidence>
<feature type="signal peptide" evidence="2">
    <location>
        <begin position="1"/>
        <end position="18"/>
    </location>
</feature>
<keyword evidence="2" id="KW-0732">Signal</keyword>